<dbReference type="Pfam" id="PF09250">
    <property type="entry name" value="Prim-Pol"/>
    <property type="match status" value="1"/>
</dbReference>
<dbReference type="SMART" id="SM00942">
    <property type="entry name" value="PriCT_1"/>
    <property type="match status" value="1"/>
</dbReference>
<evidence type="ECO:0000256" key="1">
    <source>
        <dbReference type="SAM" id="MobiDB-lite"/>
    </source>
</evidence>
<dbReference type="InterPro" id="IPR015330">
    <property type="entry name" value="DNA_primase/pol_bifunc_N"/>
</dbReference>
<dbReference type="RefSeq" id="WP_345063621.1">
    <property type="nucleotide sequence ID" value="NZ_BAABCN010000002.1"/>
</dbReference>
<name>A0ABP7KC83_9MICO</name>
<evidence type="ECO:0000259" key="3">
    <source>
        <dbReference type="SMART" id="SM00943"/>
    </source>
</evidence>
<protein>
    <submittedName>
        <fullName evidence="4">Bifunctional DNA primase/polymerase</fullName>
    </submittedName>
</protein>
<keyword evidence="5" id="KW-1185">Reference proteome</keyword>
<evidence type="ECO:0000259" key="2">
    <source>
        <dbReference type="SMART" id="SM00942"/>
    </source>
</evidence>
<dbReference type="CDD" id="cd04859">
    <property type="entry name" value="Prim_Pol"/>
    <property type="match status" value="1"/>
</dbReference>
<feature type="compositionally biased region" description="Basic and acidic residues" evidence="1">
    <location>
        <begin position="278"/>
        <end position="289"/>
    </location>
</feature>
<dbReference type="SMART" id="SM00943">
    <property type="entry name" value="Prim-Pol"/>
    <property type="match status" value="1"/>
</dbReference>
<organism evidence="4 5">
    <name type="scientific">Leifsonia kafniensis</name>
    <dbReference type="NCBI Taxonomy" id="475957"/>
    <lineage>
        <taxon>Bacteria</taxon>
        <taxon>Bacillati</taxon>
        <taxon>Actinomycetota</taxon>
        <taxon>Actinomycetes</taxon>
        <taxon>Micrococcales</taxon>
        <taxon>Microbacteriaceae</taxon>
        <taxon>Leifsonia</taxon>
    </lineage>
</organism>
<reference evidence="5" key="1">
    <citation type="journal article" date="2019" name="Int. J. Syst. Evol. Microbiol.">
        <title>The Global Catalogue of Microorganisms (GCM) 10K type strain sequencing project: providing services to taxonomists for standard genome sequencing and annotation.</title>
        <authorList>
            <consortium name="The Broad Institute Genomics Platform"/>
            <consortium name="The Broad Institute Genome Sequencing Center for Infectious Disease"/>
            <person name="Wu L."/>
            <person name="Ma J."/>
        </authorList>
    </citation>
    <scope>NUCLEOTIDE SEQUENCE [LARGE SCALE GENOMIC DNA]</scope>
    <source>
        <strain evidence="5">JCM 17021</strain>
    </source>
</reference>
<feature type="domain" description="Primase C-terminal 1" evidence="2">
    <location>
        <begin position="209"/>
        <end position="272"/>
    </location>
</feature>
<evidence type="ECO:0000313" key="5">
    <source>
        <dbReference type="Proteomes" id="UP001501803"/>
    </source>
</evidence>
<feature type="region of interest" description="Disordered" evidence="1">
    <location>
        <begin position="269"/>
        <end position="296"/>
    </location>
</feature>
<dbReference type="Proteomes" id="UP001501803">
    <property type="component" value="Unassembled WGS sequence"/>
</dbReference>
<feature type="domain" description="DNA primase/polymerase bifunctional N-terminal" evidence="3">
    <location>
        <begin position="19"/>
        <end position="185"/>
    </location>
</feature>
<dbReference type="InterPro" id="IPR014820">
    <property type="entry name" value="PriCT_1"/>
</dbReference>
<dbReference type="EMBL" id="BAABCN010000002">
    <property type="protein sequence ID" value="GAA3871256.1"/>
    <property type="molecule type" value="Genomic_DNA"/>
</dbReference>
<gene>
    <name evidence="4" type="ORF">GCM10022381_12960</name>
</gene>
<evidence type="ECO:0000313" key="4">
    <source>
        <dbReference type="EMBL" id="GAA3871256.1"/>
    </source>
</evidence>
<proteinExistence type="predicted"/>
<sequence length="296" mass="31543">MDAAVLLASVSGLPLPAAARRFVTDGVAVFPCVPGGKRPLTSHGFHDASVDPARVESWWSRWPDANIGLPTGVSGMDVVDIDVHTHVSGFVAFERARRRGLVDGWVALVRTPSGGVHAYFPANASHPQSSWQAATVGIDFRGAGGYVVAPPSSITADDERAVYELIARGKSSPRPVDARALREFLNPRPTVSMMPTDGVRADANVARLVGWVASRGEGERNRGLFWAACRLAESGIRVDVACSTLGPAAEHVGLPGAEIVSTIRSAYRATDGGRATHRHDEVPRREPRRAIAQVLP</sequence>
<comment type="caution">
    <text evidence="4">The sequence shown here is derived from an EMBL/GenBank/DDBJ whole genome shotgun (WGS) entry which is preliminary data.</text>
</comment>
<accession>A0ABP7KC83</accession>
<dbReference type="SUPFAM" id="SSF56747">
    <property type="entry name" value="Prim-pol domain"/>
    <property type="match status" value="1"/>
</dbReference>